<feature type="binding site" evidence="11">
    <location>
        <position position="314"/>
    </location>
    <ligand>
        <name>K(+)</name>
        <dbReference type="ChEBI" id="CHEBI:29103"/>
    </ligand>
</feature>
<evidence type="ECO:0000256" key="1">
    <source>
        <dbReference type="ARBA" id="ARBA00004651"/>
    </source>
</evidence>
<keyword evidence="2 10" id="KW-0813">Transport</keyword>
<evidence type="ECO:0000256" key="10">
    <source>
        <dbReference type="PIRNR" id="PIRNR006247"/>
    </source>
</evidence>
<name>A0A0C2U7U8_PARME</name>
<evidence type="ECO:0000256" key="6">
    <source>
        <dbReference type="ARBA" id="ARBA00022958"/>
    </source>
</evidence>
<feature type="binding site" evidence="11">
    <location>
        <position position="315"/>
    </location>
    <ligand>
        <name>K(+)</name>
        <dbReference type="ChEBI" id="CHEBI:29103"/>
    </ligand>
</feature>
<feature type="transmembrane region" description="Helical" evidence="12">
    <location>
        <begin position="134"/>
        <end position="156"/>
    </location>
</feature>
<dbReference type="EMBL" id="JXSL01000030">
    <property type="protein sequence ID" value="KIL97552.1"/>
    <property type="molecule type" value="Genomic_DNA"/>
</dbReference>
<dbReference type="Pfam" id="PF02386">
    <property type="entry name" value="TrkH"/>
    <property type="match status" value="2"/>
</dbReference>
<sequence>MIDFRPVLFVNGFLLLVLAAAMGIPAVVDLLAGDVDWKVFAVSAMVTAFSSMALIFGTHSKGKPALSARQAFMLTTLAWISTAGFAALPFAFGNLHLSLTDAVFEAMSGLTTTGATVIIGLDTAPRGILIWRALLNWLGGEGIIIMAIAILPLLRIGGMQVFRMETSDKTEAIKPRITQVATSITLVYVVFTVLAALAFWAAGMGRFDAICHAMAAISTGGFSTSDTKLAHWNTAVQWVAVFAMMVGGSSFVLWTGPWRRGRPPIMDDAQAHWYLMFVGTAAGVMALWQWAVNDMSFGIAVRHATFNVVSTVTTTGFVSTDYGAWGGFAHVVFFILVFIGGCTGSTGGGVKIFRWELLFALAGIHLKRLLHPHGIFVIHYNQRPIAASILDSVQGFVVMYFFTFALFALALSVVGLDFMTALSGSAAALANAGPGIGEVIGPFGSYRPLPDAAKWILAAEMMLGRLELFTVAVLFSRSYWRE</sequence>
<dbReference type="InterPro" id="IPR003445">
    <property type="entry name" value="Cat_transpt"/>
</dbReference>
<feature type="transmembrane region" description="Helical" evidence="12">
    <location>
        <begin position="397"/>
        <end position="416"/>
    </location>
</feature>
<dbReference type="PANTHER" id="PTHR32024">
    <property type="entry name" value="TRK SYSTEM POTASSIUM UPTAKE PROTEIN TRKG-RELATED"/>
    <property type="match status" value="1"/>
</dbReference>
<evidence type="ECO:0000256" key="12">
    <source>
        <dbReference type="SAM" id="Phobius"/>
    </source>
</evidence>
<feature type="transmembrane region" description="Helical" evidence="12">
    <location>
        <begin position="39"/>
        <end position="59"/>
    </location>
</feature>
<protein>
    <recommendedName>
        <fullName evidence="10">Trk system potassium uptake protein</fullName>
    </recommendedName>
</protein>
<evidence type="ECO:0000256" key="5">
    <source>
        <dbReference type="ARBA" id="ARBA00022692"/>
    </source>
</evidence>
<evidence type="ECO:0000256" key="9">
    <source>
        <dbReference type="ARBA" id="ARBA00023136"/>
    </source>
</evidence>
<evidence type="ECO:0000256" key="11">
    <source>
        <dbReference type="PIRSR" id="PIRSR006247-1"/>
    </source>
</evidence>
<feature type="binding site" evidence="11">
    <location>
        <position position="112"/>
    </location>
    <ligand>
        <name>K(+)</name>
        <dbReference type="ChEBI" id="CHEBI:29103"/>
    </ligand>
</feature>
<evidence type="ECO:0000313" key="13">
    <source>
        <dbReference type="EMBL" id="KIL97552.1"/>
    </source>
</evidence>
<evidence type="ECO:0000313" key="14">
    <source>
        <dbReference type="Proteomes" id="UP000031971"/>
    </source>
</evidence>
<keyword evidence="14" id="KW-1185">Reference proteome</keyword>
<feature type="transmembrane region" description="Helical" evidence="12">
    <location>
        <begin position="322"/>
        <end position="344"/>
    </location>
</feature>
<evidence type="ECO:0000256" key="8">
    <source>
        <dbReference type="ARBA" id="ARBA00023065"/>
    </source>
</evidence>
<comment type="subcellular location">
    <subcellularLocation>
        <location evidence="10">Cell inner membrane</location>
        <topology evidence="10">Multi-pass membrane protein</topology>
    </subcellularLocation>
    <subcellularLocation>
        <location evidence="1">Cell membrane</location>
        <topology evidence="1">Multi-pass membrane protein</topology>
    </subcellularLocation>
</comment>
<feature type="binding site" evidence="11">
    <location>
        <position position="220"/>
    </location>
    <ligand>
        <name>K(+)</name>
        <dbReference type="ChEBI" id="CHEBI:29103"/>
    </ligand>
</feature>
<evidence type="ECO:0000256" key="2">
    <source>
        <dbReference type="ARBA" id="ARBA00022448"/>
    </source>
</evidence>
<gene>
    <name evidence="13" type="ORF">CCC_00613</name>
</gene>
<comment type="similarity">
    <text evidence="10">Belongs to the TrkH potassium transport family.</text>
</comment>
<keyword evidence="4 10" id="KW-0633">Potassium transport</keyword>
<reference evidence="13 14" key="1">
    <citation type="submission" date="2015-01" db="EMBL/GenBank/DDBJ databases">
        <title>Genome Sequence of Magnetospirillum magnetotacticum Strain MS-1.</title>
        <authorList>
            <person name="Marinov G.K."/>
            <person name="Smalley M.D."/>
            <person name="DeSalvo G."/>
        </authorList>
    </citation>
    <scope>NUCLEOTIDE SEQUENCE [LARGE SCALE GENOMIC DNA]</scope>
    <source>
        <strain evidence="13 14">MS-1</strain>
    </source>
</reference>
<proteinExistence type="inferred from homology"/>
<comment type="function">
    <text evidence="10">Low-affinity potassium transport system. Interacts with Trk system potassium uptake protein TrkA.</text>
</comment>
<feature type="binding site" evidence="11">
    <location>
        <position position="113"/>
    </location>
    <ligand>
        <name>K(+)</name>
        <dbReference type="ChEBI" id="CHEBI:29103"/>
    </ligand>
</feature>
<evidence type="ECO:0000256" key="3">
    <source>
        <dbReference type="ARBA" id="ARBA00022475"/>
    </source>
</evidence>
<evidence type="ECO:0000256" key="7">
    <source>
        <dbReference type="ARBA" id="ARBA00022989"/>
    </source>
</evidence>
<dbReference type="InterPro" id="IPR004772">
    <property type="entry name" value="TrkH"/>
</dbReference>
<accession>A0A0C2U7U8</accession>
<organism evidence="13 14">
    <name type="scientific">Paramagnetospirillum magnetotacticum MS-1</name>
    <dbReference type="NCBI Taxonomy" id="272627"/>
    <lineage>
        <taxon>Bacteria</taxon>
        <taxon>Pseudomonadati</taxon>
        <taxon>Pseudomonadota</taxon>
        <taxon>Alphaproteobacteria</taxon>
        <taxon>Rhodospirillales</taxon>
        <taxon>Magnetospirillaceae</taxon>
        <taxon>Paramagnetospirillum</taxon>
    </lineage>
</organism>
<dbReference type="PANTHER" id="PTHR32024:SF3">
    <property type="entry name" value="TRK SYSTEM POTASSIUM UPTAKE PROTEIN"/>
    <property type="match status" value="1"/>
</dbReference>
<keyword evidence="8 10" id="KW-0406">Ion transport</keyword>
<feature type="transmembrane region" description="Helical" evidence="12">
    <location>
        <begin position="71"/>
        <end position="92"/>
    </location>
</feature>
<keyword evidence="3 10" id="KW-1003">Cell membrane</keyword>
<dbReference type="GO" id="GO:0046872">
    <property type="term" value="F:metal ion binding"/>
    <property type="evidence" value="ECO:0007669"/>
    <property type="project" value="UniProtKB-KW"/>
</dbReference>
<feature type="transmembrane region" description="Helical" evidence="12">
    <location>
        <begin position="235"/>
        <end position="253"/>
    </location>
</feature>
<dbReference type="STRING" id="272627.CCC_00613"/>
<comment type="caution">
    <text evidence="13">The sequence shown here is derived from an EMBL/GenBank/DDBJ whole genome shotgun (WGS) entry which is preliminary data.</text>
</comment>
<keyword evidence="6 10" id="KW-0630">Potassium</keyword>
<dbReference type="GO" id="GO:0015379">
    <property type="term" value="F:potassium:chloride symporter activity"/>
    <property type="evidence" value="ECO:0007669"/>
    <property type="project" value="InterPro"/>
</dbReference>
<dbReference type="OrthoDB" id="9810952at2"/>
<keyword evidence="7 12" id="KW-1133">Transmembrane helix</keyword>
<dbReference type="GO" id="GO:0005886">
    <property type="term" value="C:plasma membrane"/>
    <property type="evidence" value="ECO:0007669"/>
    <property type="project" value="UniProtKB-SubCell"/>
</dbReference>
<keyword evidence="5 12" id="KW-0812">Transmembrane</keyword>
<dbReference type="Proteomes" id="UP000031971">
    <property type="component" value="Unassembled WGS sequence"/>
</dbReference>
<dbReference type="PIRSF" id="PIRSF006247">
    <property type="entry name" value="TrkH"/>
    <property type="match status" value="1"/>
</dbReference>
<keyword evidence="11" id="KW-0479">Metal-binding</keyword>
<dbReference type="AlphaFoldDB" id="A0A0C2U7U8"/>
<evidence type="ECO:0000256" key="4">
    <source>
        <dbReference type="ARBA" id="ARBA00022538"/>
    </source>
</evidence>
<feature type="transmembrane region" description="Helical" evidence="12">
    <location>
        <begin position="177"/>
        <end position="200"/>
    </location>
</feature>
<dbReference type="RefSeq" id="WP_009870474.1">
    <property type="nucleotide sequence ID" value="NZ_JXSL01000030.1"/>
</dbReference>
<keyword evidence="9 10" id="KW-0472">Membrane</keyword>
<feature type="transmembrane region" description="Helical" evidence="12">
    <location>
        <begin position="273"/>
        <end position="291"/>
    </location>
</feature>
<feature type="binding site" evidence="11">
    <location>
        <position position="431"/>
    </location>
    <ligand>
        <name>K(+)</name>
        <dbReference type="ChEBI" id="CHEBI:29103"/>
    </ligand>
</feature>
<keyword evidence="10" id="KW-0997">Cell inner membrane</keyword>